<comment type="caution">
    <text evidence="1">The sequence shown here is derived from an EMBL/GenBank/DDBJ whole genome shotgun (WGS) entry which is preliminary data.</text>
</comment>
<evidence type="ECO:0000313" key="1">
    <source>
        <dbReference type="EMBL" id="KKN05083.1"/>
    </source>
</evidence>
<dbReference type="EMBL" id="LAZR01004845">
    <property type="protein sequence ID" value="KKN05083.1"/>
    <property type="molecule type" value="Genomic_DNA"/>
</dbReference>
<sequence length="744" mass="81280">MPLAQVAPGQETDEERRARELDAARQLRAARRAVFNQSRAYRTQQASRRSVPGDNAIYPAGQVRNVAAIEDEFRRAAGLEPNTRDRPGAAFAALNPTMQLPEAENSQGRIQTPMEQLTGESFSSRAWEFAKGAGKEFARSFNPLEPGIGTRERLFRTANIASLAIPIGVAAQSTRLLRAFPALRSIAATTSGKVAIGAIETAAISGGLEAIRDPSLRGEHGILTQMVLGGVLGGVLGRFTISGVKASRIAAGQRVMTKFDDAAGVVDIRSPFHTEEFTILSAQDIRAPVERNARAHIELMDQLEGNGFVIKTLKQSDGRDAVLIAGMTHDSGIQLAADLGQTNLMTKHGLIDLVEGTSAPFKPSRTRNGMGVDIDKDSWFAISTDDGPVTLSLGLDTENLVQLDHPAILSRANDTAIDALIKNRPTTRTGRAISFWQHLKGVDSRSVISDWYDGIIRGIHGASKIDDAVRGSGPLMFSESVADVMHHARVGWAGKLKNSLEVGIFKAEKFLGTEGLEIIGPSLREVQAKVAGSAEKFQQYGVAKHFMEVAENRLAQLGLADDIDLHALVKGAAAGARLQTETLSRPFIEILAEVEKVLPGSRLTKQPVRVSQLLEWDELGRTAMSVDGKETWEDVLRQHLDYRMNQSRESLVSSGIIPESQFLEHYMPDATGIRTKNIWEIPTQVTDDVVRPYGLEIDPHLRIDEPGSQPFALLRRKGKTPETGAEILLEPWWDQMIREQAAYF</sequence>
<protein>
    <submittedName>
        <fullName evidence="1">Uncharacterized protein</fullName>
    </submittedName>
</protein>
<reference evidence="1" key="1">
    <citation type="journal article" date="2015" name="Nature">
        <title>Complex archaea that bridge the gap between prokaryotes and eukaryotes.</title>
        <authorList>
            <person name="Spang A."/>
            <person name="Saw J.H."/>
            <person name="Jorgensen S.L."/>
            <person name="Zaremba-Niedzwiedzka K."/>
            <person name="Martijn J."/>
            <person name="Lind A.E."/>
            <person name="van Eijk R."/>
            <person name="Schleper C."/>
            <person name="Guy L."/>
            <person name="Ettema T.J."/>
        </authorList>
    </citation>
    <scope>NUCLEOTIDE SEQUENCE</scope>
</reference>
<proteinExistence type="predicted"/>
<dbReference type="AlphaFoldDB" id="A0A0F9QID7"/>
<name>A0A0F9QID7_9ZZZZ</name>
<feature type="non-terminal residue" evidence="1">
    <location>
        <position position="744"/>
    </location>
</feature>
<organism evidence="1">
    <name type="scientific">marine sediment metagenome</name>
    <dbReference type="NCBI Taxonomy" id="412755"/>
    <lineage>
        <taxon>unclassified sequences</taxon>
        <taxon>metagenomes</taxon>
        <taxon>ecological metagenomes</taxon>
    </lineage>
</organism>
<gene>
    <name evidence="1" type="ORF">LCGC14_1090950</name>
</gene>
<accession>A0A0F9QID7</accession>